<protein>
    <submittedName>
        <fullName evidence="1">Uncharacterized protein</fullName>
    </submittedName>
</protein>
<dbReference type="Proteomes" id="UP000292085">
    <property type="component" value="Unassembled WGS sequence"/>
</dbReference>
<reference evidence="1 2" key="1">
    <citation type="submission" date="2019-02" db="EMBL/GenBank/DDBJ databases">
        <authorList>
            <person name="Li Y."/>
        </authorList>
    </citation>
    <scope>NUCLEOTIDE SEQUENCE [LARGE SCALE GENOMIC DNA]</scope>
    <source>
        <strain evidence="1 2">3-7</strain>
    </source>
</reference>
<proteinExistence type="predicted"/>
<comment type="caution">
    <text evidence="1">The sequence shown here is derived from an EMBL/GenBank/DDBJ whole genome shotgun (WGS) entry which is preliminary data.</text>
</comment>
<gene>
    <name evidence="1" type="ORF">EWE75_22580</name>
</gene>
<sequence>MSDHHWTYDEWAANTVEKIATLGFALPDEHRADWLRLQIGLAISHSLRHGRSGRGDDDPVVA</sequence>
<evidence type="ECO:0000313" key="2">
    <source>
        <dbReference type="Proteomes" id="UP000292085"/>
    </source>
</evidence>
<dbReference type="AlphaFoldDB" id="A0A4Q6XKX5"/>
<evidence type="ECO:0000313" key="1">
    <source>
        <dbReference type="EMBL" id="RZF60541.1"/>
    </source>
</evidence>
<dbReference type="RefSeq" id="WP_130160326.1">
    <property type="nucleotide sequence ID" value="NZ_SGIS01000065.1"/>
</dbReference>
<organism evidence="1 2">
    <name type="scientific">Sphingomonas populi</name>
    <dbReference type="NCBI Taxonomy" id="2484750"/>
    <lineage>
        <taxon>Bacteria</taxon>
        <taxon>Pseudomonadati</taxon>
        <taxon>Pseudomonadota</taxon>
        <taxon>Alphaproteobacteria</taxon>
        <taxon>Sphingomonadales</taxon>
        <taxon>Sphingomonadaceae</taxon>
        <taxon>Sphingomonas</taxon>
    </lineage>
</organism>
<dbReference type="OrthoDB" id="7589072at2"/>
<name>A0A4Q6XKX5_9SPHN</name>
<dbReference type="EMBL" id="SGIS01000065">
    <property type="protein sequence ID" value="RZF60541.1"/>
    <property type="molecule type" value="Genomic_DNA"/>
</dbReference>
<keyword evidence="2" id="KW-1185">Reference proteome</keyword>
<accession>A0A4Q6XKX5</accession>